<evidence type="ECO:0000313" key="3">
    <source>
        <dbReference type="Proteomes" id="UP000580910"/>
    </source>
</evidence>
<accession>A0A7W3J484</accession>
<evidence type="ECO:0000313" key="2">
    <source>
        <dbReference type="EMBL" id="MBA8806028.1"/>
    </source>
</evidence>
<keyword evidence="3" id="KW-1185">Reference proteome</keyword>
<comment type="caution">
    <text evidence="2">The sequence shown here is derived from an EMBL/GenBank/DDBJ whole genome shotgun (WGS) entry which is preliminary data.</text>
</comment>
<feature type="region of interest" description="Disordered" evidence="1">
    <location>
        <begin position="1"/>
        <end position="34"/>
    </location>
</feature>
<reference evidence="2 3" key="1">
    <citation type="submission" date="2020-07" db="EMBL/GenBank/DDBJ databases">
        <title>Sequencing the genomes of 1000 actinobacteria strains.</title>
        <authorList>
            <person name="Klenk H.-P."/>
        </authorList>
    </citation>
    <scope>NUCLEOTIDE SEQUENCE [LARGE SCALE GENOMIC DNA]</scope>
    <source>
        <strain evidence="2 3">DSM 21349</strain>
    </source>
</reference>
<feature type="compositionally biased region" description="Polar residues" evidence="1">
    <location>
        <begin position="22"/>
        <end position="34"/>
    </location>
</feature>
<name>A0A7W3J484_9ACTN</name>
<dbReference type="Proteomes" id="UP000580910">
    <property type="component" value="Unassembled WGS sequence"/>
</dbReference>
<dbReference type="AlphaFoldDB" id="A0A7W3J484"/>
<gene>
    <name evidence="2" type="ORF">FB382_004379</name>
</gene>
<organism evidence="2 3">
    <name type="scientific">Nocardioides ginsengisegetis</name>
    <dbReference type="NCBI Taxonomy" id="661491"/>
    <lineage>
        <taxon>Bacteria</taxon>
        <taxon>Bacillati</taxon>
        <taxon>Actinomycetota</taxon>
        <taxon>Actinomycetes</taxon>
        <taxon>Propionibacteriales</taxon>
        <taxon>Nocardioidaceae</taxon>
        <taxon>Nocardioides</taxon>
    </lineage>
</organism>
<evidence type="ECO:0000256" key="1">
    <source>
        <dbReference type="SAM" id="MobiDB-lite"/>
    </source>
</evidence>
<protein>
    <submittedName>
        <fullName evidence="2">Uncharacterized protein</fullName>
    </submittedName>
</protein>
<proteinExistence type="predicted"/>
<sequence length="34" mass="3922">MIVRDDLPETPEWTLPARETEQPTIPENITLSDN</sequence>
<dbReference type="EMBL" id="JACGXA010000004">
    <property type="protein sequence ID" value="MBA8806028.1"/>
    <property type="molecule type" value="Genomic_DNA"/>
</dbReference>